<dbReference type="Proteomes" id="UP001152799">
    <property type="component" value="Chromosome 6"/>
</dbReference>
<evidence type="ECO:0000313" key="3">
    <source>
        <dbReference type="Proteomes" id="UP001152799"/>
    </source>
</evidence>
<feature type="compositionally biased region" description="Polar residues" evidence="1">
    <location>
        <begin position="326"/>
        <end position="336"/>
    </location>
</feature>
<feature type="compositionally biased region" description="Polar residues" evidence="1">
    <location>
        <begin position="1"/>
        <end position="10"/>
    </location>
</feature>
<protein>
    <submittedName>
        <fullName evidence="2">Uncharacterized protein</fullName>
    </submittedName>
</protein>
<dbReference type="OrthoDB" id="6716555at2759"/>
<proteinExistence type="predicted"/>
<feature type="compositionally biased region" description="Acidic residues" evidence="1">
    <location>
        <begin position="64"/>
        <end position="74"/>
    </location>
</feature>
<reference evidence="2" key="1">
    <citation type="submission" date="2022-01" db="EMBL/GenBank/DDBJ databases">
        <authorList>
            <person name="King R."/>
        </authorList>
    </citation>
    <scope>NUCLEOTIDE SEQUENCE</scope>
</reference>
<organism evidence="2 3">
    <name type="scientific">Ceutorhynchus assimilis</name>
    <name type="common">cabbage seed weevil</name>
    <dbReference type="NCBI Taxonomy" id="467358"/>
    <lineage>
        <taxon>Eukaryota</taxon>
        <taxon>Metazoa</taxon>
        <taxon>Ecdysozoa</taxon>
        <taxon>Arthropoda</taxon>
        <taxon>Hexapoda</taxon>
        <taxon>Insecta</taxon>
        <taxon>Pterygota</taxon>
        <taxon>Neoptera</taxon>
        <taxon>Endopterygota</taxon>
        <taxon>Coleoptera</taxon>
        <taxon>Polyphaga</taxon>
        <taxon>Cucujiformia</taxon>
        <taxon>Curculionidae</taxon>
        <taxon>Ceutorhynchinae</taxon>
        <taxon>Ceutorhynchus</taxon>
    </lineage>
</organism>
<feature type="compositionally biased region" description="Basic and acidic residues" evidence="1">
    <location>
        <begin position="315"/>
        <end position="325"/>
    </location>
</feature>
<feature type="compositionally biased region" description="Polar residues" evidence="1">
    <location>
        <begin position="78"/>
        <end position="95"/>
    </location>
</feature>
<gene>
    <name evidence="2" type="ORF">CEUTPL_LOCUS10369</name>
</gene>
<feature type="region of interest" description="Disordered" evidence="1">
    <location>
        <begin position="259"/>
        <end position="336"/>
    </location>
</feature>
<evidence type="ECO:0000313" key="2">
    <source>
        <dbReference type="EMBL" id="CAG9769896.1"/>
    </source>
</evidence>
<feature type="region of interest" description="Disordered" evidence="1">
    <location>
        <begin position="1"/>
        <end position="99"/>
    </location>
</feature>
<evidence type="ECO:0000256" key="1">
    <source>
        <dbReference type="SAM" id="MobiDB-lite"/>
    </source>
</evidence>
<keyword evidence="3" id="KW-1185">Reference proteome</keyword>
<sequence>MEASVQLSRQSSDEQEEVISGKRNRRSSSSSAKKSRIHTLEERQERIEYLLEELIDQRRVGETPSEDDQDENEERETMANSESDIESGTATSTKHVWQAPPLSMENEDITFHFKPATKQLDPIIPELDEALKTDAINCQCLKTSAWNKIRYVEAQKRLQASGIFSQLKRKALVEKMQEIIKEHPEVTNDLKETFSLPDANFRNISDNLLQYVCGKRAEIIEARRKLYEPNNSITAQLMREIPPSETHLFDEQKLETLLSNPPKSTFPSYRHRNPFSSKHLEEGRTRKEPNKMSSKARFEKPMFKKKPRPQSKTSHKFDRQRDSGNKKSSGTRFRRP</sequence>
<feature type="compositionally biased region" description="Basic and acidic residues" evidence="1">
    <location>
        <begin position="38"/>
        <end position="61"/>
    </location>
</feature>
<feature type="compositionally biased region" description="Basic and acidic residues" evidence="1">
    <location>
        <begin position="278"/>
        <end position="302"/>
    </location>
</feature>
<name>A0A9N9QQI5_9CUCU</name>
<accession>A0A9N9QQI5</accession>
<dbReference type="EMBL" id="OU892282">
    <property type="protein sequence ID" value="CAG9769896.1"/>
    <property type="molecule type" value="Genomic_DNA"/>
</dbReference>
<dbReference type="AlphaFoldDB" id="A0A9N9QQI5"/>